<evidence type="ECO:0000256" key="1">
    <source>
        <dbReference type="ARBA" id="ARBA00022603"/>
    </source>
</evidence>
<keyword evidence="1" id="KW-0489">Methyltransferase</keyword>
<accession>A0A858PY62</accession>
<dbReference type="InterPro" id="IPR003788">
    <property type="entry name" value="NDUFAF7"/>
</dbReference>
<sequence length="338" mass="38386">MKGFIFSEGNAVPMDKFIGEALYNKSQGYYMTRAVFGRSGDFITAPEISQLFGEIVAVWLLQYLESVKISEKFALVELGPGRGTMMADIMRVMEKFPEYYKLIEVYLVEVSPLLRAAQHNVLAEHAKKGKVFWHDNISELPHCPTIIVANEFFDALPLKQFVLVNGGWRENYVWCGPEGLRVVQLETEHNLDFDSDLPDGSVIEKCSAAEDMLCDLENILVRNGGAGLIIDYGYVDPVYKSTIQAVKDHRFCSFLDYVGECDISACVDFNALLKALKSIKGEVITQREFLYKFGIRERLELLVKNATKEQEVLLRQSFLRLTENMGTLFKVLLLHHSE</sequence>
<dbReference type="GO" id="GO:0032259">
    <property type="term" value="P:methylation"/>
    <property type="evidence" value="ECO:0007669"/>
    <property type="project" value="UniProtKB-KW"/>
</dbReference>
<organism evidence="3 4">
    <name type="scientific">Anaplasma platys</name>
    <dbReference type="NCBI Taxonomy" id="949"/>
    <lineage>
        <taxon>Bacteria</taxon>
        <taxon>Pseudomonadati</taxon>
        <taxon>Pseudomonadota</taxon>
        <taxon>Alphaproteobacteria</taxon>
        <taxon>Rickettsiales</taxon>
        <taxon>Anaplasmataceae</taxon>
        <taxon>Anaplasma</taxon>
    </lineage>
</organism>
<dbReference type="Pfam" id="PF02636">
    <property type="entry name" value="Methyltransf_28"/>
    <property type="match status" value="1"/>
</dbReference>
<keyword evidence="2" id="KW-0808">Transferase</keyword>
<protein>
    <recommendedName>
        <fullName evidence="5">SAM-dependent methyltransferase</fullName>
    </recommendedName>
</protein>
<proteinExistence type="predicted"/>
<keyword evidence="4" id="KW-1185">Reference proteome</keyword>
<reference evidence="3 4" key="1">
    <citation type="journal article" date="2020" name="Pathogens">
        <title>First Whole Genome Sequence of Anaplasma platys, an Obligate Intracellular Rickettsial Pathogen of Dogs.</title>
        <authorList>
            <person name="Llanes A."/>
            <person name="Rajeev S."/>
        </authorList>
    </citation>
    <scope>NUCLEOTIDE SEQUENCE [LARGE SCALE GENOMIC DNA]</scope>
    <source>
        <strain evidence="3 4">S3</strain>
    </source>
</reference>
<dbReference type="SUPFAM" id="SSF53335">
    <property type="entry name" value="S-adenosyl-L-methionine-dependent methyltransferases"/>
    <property type="match status" value="1"/>
</dbReference>
<dbReference type="PANTHER" id="PTHR12049">
    <property type="entry name" value="PROTEIN ARGININE METHYLTRANSFERASE NDUFAF7, MITOCHONDRIAL"/>
    <property type="match status" value="1"/>
</dbReference>
<dbReference type="Proteomes" id="UP000500930">
    <property type="component" value="Chromosome"/>
</dbReference>
<evidence type="ECO:0000313" key="4">
    <source>
        <dbReference type="Proteomes" id="UP000500930"/>
    </source>
</evidence>
<dbReference type="AlphaFoldDB" id="A0A858PY62"/>
<gene>
    <name evidence="3" type="ORF">ANPL_02165</name>
</gene>
<dbReference type="EMBL" id="CP046391">
    <property type="protein sequence ID" value="QJC27514.1"/>
    <property type="molecule type" value="Genomic_DNA"/>
</dbReference>
<dbReference type="PANTHER" id="PTHR12049:SF7">
    <property type="entry name" value="PROTEIN ARGININE METHYLTRANSFERASE NDUFAF7, MITOCHONDRIAL"/>
    <property type="match status" value="1"/>
</dbReference>
<dbReference type="GO" id="GO:0035243">
    <property type="term" value="F:protein-arginine omega-N symmetric methyltransferase activity"/>
    <property type="evidence" value="ECO:0007669"/>
    <property type="project" value="TreeGrafter"/>
</dbReference>
<dbReference type="Gene3D" id="3.40.50.12710">
    <property type="match status" value="1"/>
</dbReference>
<evidence type="ECO:0000313" key="3">
    <source>
        <dbReference type="EMBL" id="QJC27514.1"/>
    </source>
</evidence>
<dbReference type="InterPro" id="IPR029063">
    <property type="entry name" value="SAM-dependent_MTases_sf"/>
</dbReference>
<evidence type="ECO:0008006" key="5">
    <source>
        <dbReference type="Google" id="ProtNLM"/>
    </source>
</evidence>
<name>A0A858PY62_9RICK</name>
<dbReference type="KEGG" id="aplt:ANPL_02165"/>
<dbReference type="RefSeq" id="WP_169193150.1">
    <property type="nucleotide sequence ID" value="NZ_CP046391.1"/>
</dbReference>
<dbReference type="InterPro" id="IPR038375">
    <property type="entry name" value="NDUFAF7_sf"/>
</dbReference>
<evidence type="ECO:0000256" key="2">
    <source>
        <dbReference type="ARBA" id="ARBA00022679"/>
    </source>
</evidence>